<evidence type="ECO:0000256" key="17">
    <source>
        <dbReference type="ARBA" id="ARBA00023180"/>
    </source>
</evidence>
<accession>A0AAT9GI03</accession>
<name>A0AAT9GI03_9BACT</name>
<evidence type="ECO:0000256" key="16">
    <source>
        <dbReference type="ARBA" id="ARBA00023145"/>
    </source>
</evidence>
<evidence type="ECO:0000256" key="2">
    <source>
        <dbReference type="ARBA" id="ARBA00004371"/>
    </source>
</evidence>
<proteinExistence type="predicted"/>
<evidence type="ECO:0000256" key="13">
    <source>
        <dbReference type="ARBA" id="ARBA00022833"/>
    </source>
</evidence>
<dbReference type="EMBL" id="AP029612">
    <property type="protein sequence ID" value="BFG70138.1"/>
    <property type="molecule type" value="Genomic_DNA"/>
</dbReference>
<dbReference type="GO" id="GO:0046872">
    <property type="term" value="F:metal ion binding"/>
    <property type="evidence" value="ECO:0007669"/>
    <property type="project" value="UniProtKB-KW"/>
</dbReference>
<evidence type="ECO:0000313" key="23">
    <source>
        <dbReference type="EMBL" id="BFG70138.1"/>
    </source>
</evidence>
<dbReference type="Gene3D" id="3.40.630.10">
    <property type="entry name" value="Zn peptidases"/>
    <property type="match status" value="1"/>
</dbReference>
<evidence type="ECO:0000256" key="18">
    <source>
        <dbReference type="ARBA" id="ARBA00023228"/>
    </source>
</evidence>
<evidence type="ECO:0000256" key="14">
    <source>
        <dbReference type="ARBA" id="ARBA00023034"/>
    </source>
</evidence>
<dbReference type="SUPFAM" id="SSF53187">
    <property type="entry name" value="Zn-dependent exopeptidases"/>
    <property type="match status" value="1"/>
</dbReference>
<dbReference type="GO" id="GO:0005576">
    <property type="term" value="C:extracellular region"/>
    <property type="evidence" value="ECO:0007669"/>
    <property type="project" value="UniProtKB-SubCell"/>
</dbReference>
<protein>
    <recommendedName>
        <fullName evidence="5">Carboxypeptidase Q</fullName>
    </recommendedName>
    <alternativeName>
        <fullName evidence="20">Plasma glutamate carboxypeptidase</fullName>
    </alternativeName>
</protein>
<keyword evidence="17" id="KW-0325">Glycoprotein</keyword>
<dbReference type="AlphaFoldDB" id="A0AAT9GI03"/>
<sequence length="541" mass="59592">MNYQLYANLKPTIMKKTTRYAWLLALSLPVAALAQEKVDLSMMQKIREEGLKRSQVMDIAFNLTDKSGNRLTNSEGYMRAANYAKEALTSWGISDARLDAWGEFGKGWELEKSYVAMTAPYYKPIMAWPKTWTAGTRGLKNGEVLVIQLKDSASLEAYRGQLKNKIIIPDQLVDYKHSFKADAVRYTDEELAKMAAATPAGAGGRGGAPQGGDTAQMRIFREQMAARQNSQRALNLLKAMAKSEGAIAMITTGARNHDGTIFAQGGGAYKGTDPENFLDMALGIEDYNTILRLAKSGTPVKMDVDVKTKFQTKDLQGYNVIAEIPGTDPQLKDEIVMIGAHLDSWQAGTGATDNASGSAVMMEAMRILKALGVQPRRTIRIGLWSGEEQGLLGSRGYVKKTFADPATMQPLPQHEKFSAYYNIDNGTGKIRGIYLQGNADCKDIFSAWLEPFKDLGATTVTISNTGGTDHQAFDAVGLPGFQFIQDPIEYDTRTHHSNMDVYDHLIADDLKQIATIVAAFTYNTAQRDAKLPRKPMPRPRN</sequence>
<evidence type="ECO:0000256" key="10">
    <source>
        <dbReference type="ARBA" id="ARBA00022729"/>
    </source>
</evidence>
<dbReference type="Pfam" id="PF04389">
    <property type="entry name" value="Peptidase_M28"/>
    <property type="match status" value="1"/>
</dbReference>
<keyword evidence="11" id="KW-0378">Hydrolase</keyword>
<evidence type="ECO:0000256" key="15">
    <source>
        <dbReference type="ARBA" id="ARBA00023049"/>
    </source>
</evidence>
<evidence type="ECO:0000259" key="22">
    <source>
        <dbReference type="Pfam" id="PF04389"/>
    </source>
</evidence>
<keyword evidence="18" id="KW-0458">Lysosome</keyword>
<keyword evidence="16" id="KW-0865">Zymogen</keyword>
<keyword evidence="14" id="KW-0333">Golgi apparatus</keyword>
<evidence type="ECO:0000256" key="1">
    <source>
        <dbReference type="ARBA" id="ARBA00004240"/>
    </source>
</evidence>
<dbReference type="GO" id="GO:0070573">
    <property type="term" value="F:metallodipeptidase activity"/>
    <property type="evidence" value="ECO:0007669"/>
    <property type="project" value="InterPro"/>
</dbReference>
<gene>
    <name evidence="23" type="ORF">KACHI17_10190</name>
</gene>
<dbReference type="PANTHER" id="PTHR12053">
    <property type="entry name" value="PROTEASE FAMILY M28 PLASMA GLUTAMATE CARBOXYPEPTIDASE-RELATED"/>
    <property type="match status" value="1"/>
</dbReference>
<comment type="subunit">
    <text evidence="19">Homodimer. The monomeric form is inactive while the homodimer is active.</text>
</comment>
<reference evidence="23" key="1">
    <citation type="submission" date="2024-02" db="EMBL/GenBank/DDBJ databases">
        <title>Sediminibacterium planktonica sp. nov. and Sediminibacterium longus sp. nov., isolated from surface lake and river water.</title>
        <authorList>
            <person name="Watanabe K."/>
            <person name="Takemine S."/>
            <person name="Ishii Y."/>
            <person name="Ogata Y."/>
            <person name="Shindo C."/>
            <person name="Suda W."/>
        </authorList>
    </citation>
    <scope>NUCLEOTIDE SEQUENCE</scope>
    <source>
        <strain evidence="23">KACHI17</strain>
    </source>
</reference>
<evidence type="ECO:0000256" key="5">
    <source>
        <dbReference type="ARBA" id="ARBA00014116"/>
    </source>
</evidence>
<evidence type="ECO:0000256" key="20">
    <source>
        <dbReference type="ARBA" id="ARBA00033328"/>
    </source>
</evidence>
<feature type="signal peptide" evidence="21">
    <location>
        <begin position="1"/>
        <end position="34"/>
    </location>
</feature>
<evidence type="ECO:0000256" key="6">
    <source>
        <dbReference type="ARBA" id="ARBA00022525"/>
    </source>
</evidence>
<feature type="chain" id="PRO_5043647404" description="Carboxypeptidase Q" evidence="21">
    <location>
        <begin position="35"/>
        <end position="541"/>
    </location>
</feature>
<dbReference type="GO" id="GO:0005764">
    <property type="term" value="C:lysosome"/>
    <property type="evidence" value="ECO:0007669"/>
    <property type="project" value="UniProtKB-SubCell"/>
</dbReference>
<dbReference type="PANTHER" id="PTHR12053:SF3">
    <property type="entry name" value="CARBOXYPEPTIDASE Q"/>
    <property type="match status" value="1"/>
</dbReference>
<evidence type="ECO:0000256" key="21">
    <source>
        <dbReference type="SAM" id="SignalP"/>
    </source>
</evidence>
<dbReference type="GO" id="GO:0004180">
    <property type="term" value="F:carboxypeptidase activity"/>
    <property type="evidence" value="ECO:0007669"/>
    <property type="project" value="UniProtKB-KW"/>
</dbReference>
<keyword evidence="7" id="KW-0121">Carboxypeptidase</keyword>
<evidence type="ECO:0000256" key="4">
    <source>
        <dbReference type="ARBA" id="ARBA00004613"/>
    </source>
</evidence>
<evidence type="ECO:0000256" key="3">
    <source>
        <dbReference type="ARBA" id="ARBA00004555"/>
    </source>
</evidence>
<comment type="subcellular location">
    <subcellularLocation>
        <location evidence="1">Endoplasmic reticulum</location>
    </subcellularLocation>
    <subcellularLocation>
        <location evidence="3">Golgi apparatus</location>
    </subcellularLocation>
    <subcellularLocation>
        <location evidence="2">Lysosome</location>
    </subcellularLocation>
    <subcellularLocation>
        <location evidence="4">Secreted</location>
    </subcellularLocation>
</comment>
<evidence type="ECO:0000256" key="8">
    <source>
        <dbReference type="ARBA" id="ARBA00022670"/>
    </source>
</evidence>
<evidence type="ECO:0000256" key="19">
    <source>
        <dbReference type="ARBA" id="ARBA00025833"/>
    </source>
</evidence>
<dbReference type="InterPro" id="IPR039866">
    <property type="entry name" value="CPQ"/>
</dbReference>
<dbReference type="CDD" id="cd08015">
    <property type="entry name" value="M28_like"/>
    <property type="match status" value="1"/>
</dbReference>
<evidence type="ECO:0000256" key="11">
    <source>
        <dbReference type="ARBA" id="ARBA00022801"/>
    </source>
</evidence>
<feature type="domain" description="Peptidase M28" evidence="22">
    <location>
        <begin position="319"/>
        <end position="520"/>
    </location>
</feature>
<keyword evidence="15" id="KW-0482">Metalloprotease</keyword>
<organism evidence="23">
    <name type="scientific">Sediminibacterium sp. KACHI17</name>
    <dbReference type="NCBI Taxonomy" id="1751071"/>
    <lineage>
        <taxon>Bacteria</taxon>
        <taxon>Pseudomonadati</taxon>
        <taxon>Bacteroidota</taxon>
        <taxon>Chitinophagia</taxon>
        <taxon>Chitinophagales</taxon>
        <taxon>Chitinophagaceae</taxon>
        <taxon>Sediminibacterium</taxon>
    </lineage>
</organism>
<keyword evidence="12" id="KW-0256">Endoplasmic reticulum</keyword>
<keyword evidence="9" id="KW-0479">Metal-binding</keyword>
<keyword evidence="8" id="KW-0645">Protease</keyword>
<evidence type="ECO:0000256" key="12">
    <source>
        <dbReference type="ARBA" id="ARBA00022824"/>
    </source>
</evidence>
<keyword evidence="10 21" id="KW-0732">Signal</keyword>
<evidence type="ECO:0000256" key="7">
    <source>
        <dbReference type="ARBA" id="ARBA00022645"/>
    </source>
</evidence>
<dbReference type="GO" id="GO:0006508">
    <property type="term" value="P:proteolysis"/>
    <property type="evidence" value="ECO:0007669"/>
    <property type="project" value="UniProtKB-KW"/>
</dbReference>
<keyword evidence="6" id="KW-0964">Secreted</keyword>
<dbReference type="InterPro" id="IPR007484">
    <property type="entry name" value="Peptidase_M28"/>
</dbReference>
<evidence type="ECO:0000256" key="9">
    <source>
        <dbReference type="ARBA" id="ARBA00022723"/>
    </source>
</evidence>
<keyword evidence="13" id="KW-0862">Zinc</keyword>